<feature type="domain" description="2Fe-2S ferredoxin-type" evidence="1">
    <location>
        <begin position="30"/>
        <end position="125"/>
    </location>
</feature>
<dbReference type="PROSITE" id="PS00197">
    <property type="entry name" value="2FE2S_FER_1"/>
    <property type="match status" value="1"/>
</dbReference>
<evidence type="ECO:0000259" key="1">
    <source>
        <dbReference type="PROSITE" id="PS51085"/>
    </source>
</evidence>
<dbReference type="Gene3D" id="3.10.20.30">
    <property type="match status" value="1"/>
</dbReference>
<dbReference type="InterPro" id="IPR017927">
    <property type="entry name" value="FAD-bd_FR_type"/>
</dbReference>
<dbReference type="SUPFAM" id="SSF52343">
    <property type="entry name" value="Ferredoxin reductase-like, C-terminal NADP-linked domain"/>
    <property type="match status" value="1"/>
</dbReference>
<feature type="domain" description="FAD-binding FR-type" evidence="2">
    <location>
        <begin position="129"/>
        <end position="228"/>
    </location>
</feature>
<dbReference type="InterPro" id="IPR012675">
    <property type="entry name" value="Beta-grasp_dom_sf"/>
</dbReference>
<accession>A0A1J5RHR2</accession>
<sequence>MKPCDFALNVGVGKMPMEQLDVGSGRSKSGAVCLTVQDGEGVSTTVRAECGQTLLEAALGGGVPLPFGCRAGDCGVCKCEVLEGEVDEGWADPLALPSHERTQRRVLACTSILRGPVTVRVNNLDRVAPRLATMRVVAHERRTADVVVFRAAAEHERIVPFLPGQYVKLTLPTGAIRAFSIANEPGMPHLEFHVRRKPNGWASQYVYDRLRVGDDVGIAGPFGNAVLRNDCRPIIGVCGGTGYAPLRSILHHALAAQSERLFRLYWFVRGPKDVYDEASLRRLGAVHKSFSLTVLTSPEAGSADGGVAQLLAHCRAHGPITGPVYAAGPTRMVTAVRKTMLLAGLPEDEFHADPFGDQQ</sequence>
<protein>
    <submittedName>
        <fullName evidence="3">Phenol hydroxylase P5 protein</fullName>
        <ecNumber evidence="3">1.14.13.7</ecNumber>
    </submittedName>
</protein>
<dbReference type="AlphaFoldDB" id="A0A1J5RHR2"/>
<dbReference type="PANTHER" id="PTHR47354">
    <property type="entry name" value="NADH OXIDOREDUCTASE HCR"/>
    <property type="match status" value="1"/>
</dbReference>
<dbReference type="InterPro" id="IPR008333">
    <property type="entry name" value="Cbr1-like_FAD-bd_dom"/>
</dbReference>
<dbReference type="GO" id="GO:0051537">
    <property type="term" value="F:2 iron, 2 sulfur cluster binding"/>
    <property type="evidence" value="ECO:0007669"/>
    <property type="project" value="InterPro"/>
</dbReference>
<dbReference type="Gene3D" id="3.40.50.80">
    <property type="entry name" value="Nucleotide-binding domain of ferredoxin-NADP reductase (FNR) module"/>
    <property type="match status" value="1"/>
</dbReference>
<dbReference type="InterPro" id="IPR017938">
    <property type="entry name" value="Riboflavin_synthase-like_b-brl"/>
</dbReference>
<reference evidence="3" key="1">
    <citation type="submission" date="2016-10" db="EMBL/GenBank/DDBJ databases">
        <title>Sequence of Gallionella enrichment culture.</title>
        <authorList>
            <person name="Poehlein A."/>
            <person name="Muehling M."/>
            <person name="Daniel R."/>
        </authorList>
    </citation>
    <scope>NUCLEOTIDE SEQUENCE</scope>
</reference>
<dbReference type="SUPFAM" id="SSF63380">
    <property type="entry name" value="Riboflavin synthase domain-like"/>
    <property type="match status" value="1"/>
</dbReference>
<dbReference type="PANTHER" id="PTHR47354:SF5">
    <property type="entry name" value="PROTEIN RFBI"/>
    <property type="match status" value="1"/>
</dbReference>
<dbReference type="InterPro" id="IPR001041">
    <property type="entry name" value="2Fe-2S_ferredoxin-type"/>
</dbReference>
<dbReference type="InterPro" id="IPR050415">
    <property type="entry name" value="MRET"/>
</dbReference>
<keyword evidence="3" id="KW-0560">Oxidoreductase</keyword>
<dbReference type="InterPro" id="IPR039261">
    <property type="entry name" value="FNR_nucleotide-bd"/>
</dbReference>
<name>A0A1J5RHR2_9ZZZZ</name>
<dbReference type="EC" id="1.14.13.7" evidence="3"/>
<dbReference type="InterPro" id="IPR001433">
    <property type="entry name" value="OxRdtase_FAD/NAD-bd"/>
</dbReference>
<dbReference type="PROSITE" id="PS51384">
    <property type="entry name" value="FAD_FR"/>
    <property type="match status" value="1"/>
</dbReference>
<dbReference type="SUPFAM" id="SSF54292">
    <property type="entry name" value="2Fe-2S ferredoxin-like"/>
    <property type="match status" value="1"/>
</dbReference>
<dbReference type="InterPro" id="IPR036010">
    <property type="entry name" value="2Fe-2S_ferredoxin-like_sf"/>
</dbReference>
<dbReference type="GO" id="GO:0018662">
    <property type="term" value="F:phenol 2-monooxygenase activity"/>
    <property type="evidence" value="ECO:0007669"/>
    <property type="project" value="UniProtKB-EC"/>
</dbReference>
<evidence type="ECO:0000259" key="2">
    <source>
        <dbReference type="PROSITE" id="PS51384"/>
    </source>
</evidence>
<evidence type="ECO:0000313" key="3">
    <source>
        <dbReference type="EMBL" id="OIQ94962.1"/>
    </source>
</evidence>
<proteinExistence type="predicted"/>
<dbReference type="Pfam" id="PF00970">
    <property type="entry name" value="FAD_binding_6"/>
    <property type="match status" value="1"/>
</dbReference>
<dbReference type="InterPro" id="IPR006058">
    <property type="entry name" value="2Fe2S_fd_BS"/>
</dbReference>
<dbReference type="EMBL" id="MLJW01000176">
    <property type="protein sequence ID" value="OIQ94962.1"/>
    <property type="molecule type" value="Genomic_DNA"/>
</dbReference>
<dbReference type="Pfam" id="PF00175">
    <property type="entry name" value="NAD_binding_1"/>
    <property type="match status" value="1"/>
</dbReference>
<dbReference type="CDD" id="cd00207">
    <property type="entry name" value="fer2"/>
    <property type="match status" value="1"/>
</dbReference>
<dbReference type="Pfam" id="PF00111">
    <property type="entry name" value="Fer2"/>
    <property type="match status" value="1"/>
</dbReference>
<organism evidence="3">
    <name type="scientific">mine drainage metagenome</name>
    <dbReference type="NCBI Taxonomy" id="410659"/>
    <lineage>
        <taxon>unclassified sequences</taxon>
        <taxon>metagenomes</taxon>
        <taxon>ecological metagenomes</taxon>
    </lineage>
</organism>
<dbReference type="PRINTS" id="PR00410">
    <property type="entry name" value="PHEHYDRXLASE"/>
</dbReference>
<gene>
    <name evidence="3" type="primary">dmpP_2</name>
    <name evidence="3" type="ORF">GALL_230650</name>
</gene>
<comment type="caution">
    <text evidence="3">The sequence shown here is derived from an EMBL/GenBank/DDBJ whole genome shotgun (WGS) entry which is preliminary data.</text>
</comment>
<dbReference type="PROSITE" id="PS51085">
    <property type="entry name" value="2FE2S_FER_2"/>
    <property type="match status" value="1"/>
</dbReference>
<dbReference type="Gene3D" id="2.40.30.10">
    <property type="entry name" value="Translation factors"/>
    <property type="match status" value="1"/>
</dbReference>